<organism evidence="2 3">
    <name type="scientific">Mytilus coruscus</name>
    <name type="common">Sea mussel</name>
    <dbReference type="NCBI Taxonomy" id="42192"/>
    <lineage>
        <taxon>Eukaryota</taxon>
        <taxon>Metazoa</taxon>
        <taxon>Spiralia</taxon>
        <taxon>Lophotrochozoa</taxon>
        <taxon>Mollusca</taxon>
        <taxon>Bivalvia</taxon>
        <taxon>Autobranchia</taxon>
        <taxon>Pteriomorphia</taxon>
        <taxon>Mytilida</taxon>
        <taxon>Mytiloidea</taxon>
        <taxon>Mytilidae</taxon>
        <taxon>Mytilinae</taxon>
        <taxon>Mytilus</taxon>
    </lineage>
</organism>
<evidence type="ECO:0000313" key="2">
    <source>
        <dbReference type="EMBL" id="CAC5405743.1"/>
    </source>
</evidence>
<dbReference type="InterPro" id="IPR027417">
    <property type="entry name" value="P-loop_NTPase"/>
</dbReference>
<keyword evidence="3" id="KW-1185">Reference proteome</keyword>
<dbReference type="Gene3D" id="3.40.50.300">
    <property type="entry name" value="P-loop containing nucleotide triphosphate hydrolases"/>
    <property type="match status" value="1"/>
</dbReference>
<dbReference type="OrthoDB" id="8927528at2759"/>
<sequence length="335" mass="37588">MCEELGQTLNWNGSTIIDRTCRCDYTTGYAFVTEPRNTCFCRPTEEDCMCYKIVCPRKMQLTQDYKCSSGEDLSSPFSCPSIVKTAGKTIASSTIKGNEKILPGKLWTKLLITCPIMIDIHMTESKPDRQKEQMSPREAFKAASSIIEELEKLLSNDRFERAFHEELSAACPNYMNDLKTCKQNLLQNDCSIVITGEKSAGVATLINQLVGTNVFITENLAATGTVFRIRNSESMSLKTYKKNKVTIEQKDAKDLSELKHHLRGHKLIGGNFPSIVDVHLPFPILKVDVIIAGTPSFDDSKELDKILLDFLQYAISFIFIVDANEAEGINKDRVM</sequence>
<feature type="domain" description="Dynamin N-terminal" evidence="1">
    <location>
        <begin position="192"/>
        <end position="326"/>
    </location>
</feature>
<proteinExistence type="predicted"/>
<dbReference type="Pfam" id="PF00350">
    <property type="entry name" value="Dynamin_N"/>
    <property type="match status" value="1"/>
</dbReference>
<dbReference type="EMBL" id="CACVKT020007130">
    <property type="protein sequence ID" value="CAC5405743.1"/>
    <property type="molecule type" value="Genomic_DNA"/>
</dbReference>
<dbReference type="InterPro" id="IPR045063">
    <property type="entry name" value="Dynamin_N"/>
</dbReference>
<evidence type="ECO:0000259" key="1">
    <source>
        <dbReference type="Pfam" id="PF00350"/>
    </source>
</evidence>
<evidence type="ECO:0000313" key="3">
    <source>
        <dbReference type="Proteomes" id="UP000507470"/>
    </source>
</evidence>
<gene>
    <name evidence="2" type="ORF">MCOR_39400</name>
</gene>
<dbReference type="PANTHER" id="PTHR26392">
    <property type="entry name" value="MITOGEN-ACTIVATED PROTEIN KINASE KINASE KINASE 7-RELATED"/>
    <property type="match status" value="1"/>
</dbReference>
<accession>A0A6J8DAM7</accession>
<protein>
    <recommendedName>
        <fullName evidence="1">Dynamin N-terminal domain-containing protein</fullName>
    </recommendedName>
</protein>
<dbReference type="Proteomes" id="UP000507470">
    <property type="component" value="Unassembled WGS sequence"/>
</dbReference>
<dbReference type="SUPFAM" id="SSF52540">
    <property type="entry name" value="P-loop containing nucleoside triphosphate hydrolases"/>
    <property type="match status" value="1"/>
</dbReference>
<dbReference type="AlphaFoldDB" id="A0A6J8DAM7"/>
<reference evidence="2 3" key="1">
    <citation type="submission" date="2020-06" db="EMBL/GenBank/DDBJ databases">
        <authorList>
            <person name="Li R."/>
            <person name="Bekaert M."/>
        </authorList>
    </citation>
    <scope>NUCLEOTIDE SEQUENCE [LARGE SCALE GENOMIC DNA]</scope>
    <source>
        <strain evidence="3">wild</strain>
    </source>
</reference>
<name>A0A6J8DAM7_MYTCO</name>
<dbReference type="PANTHER" id="PTHR26392:SF92">
    <property type="entry name" value="PROTEIN KINASE DOMAIN-CONTAINING PROTEIN"/>
    <property type="match status" value="1"/>
</dbReference>